<evidence type="ECO:0000259" key="4">
    <source>
        <dbReference type="Pfam" id="PF04500"/>
    </source>
</evidence>
<evidence type="ECO:0000313" key="6">
    <source>
        <dbReference type="Proteomes" id="UP000823941"/>
    </source>
</evidence>
<proteinExistence type="predicted"/>
<dbReference type="Proteomes" id="UP000823941">
    <property type="component" value="Chromosome 6"/>
</dbReference>
<comment type="caution">
    <text evidence="5">The sequence shown here is derived from an EMBL/GenBank/DDBJ whole genome shotgun (WGS) entry which is preliminary data.</text>
</comment>
<dbReference type="Pfam" id="PF04500">
    <property type="entry name" value="FLYWCH"/>
    <property type="match status" value="1"/>
</dbReference>
<sequence>MSNGKRMYLFGGFTFNRCRHSGEYLGWYCSNYHNGCKASVLTTRDYIPAHARHFHNHDKPYVHRASNGIYTVVKSERNTLLKRPVLR</sequence>
<evidence type="ECO:0000256" key="1">
    <source>
        <dbReference type="ARBA" id="ARBA00022723"/>
    </source>
</evidence>
<gene>
    <name evidence="5" type="ORF">JYU34_004427</name>
</gene>
<protein>
    <recommendedName>
        <fullName evidence="4">FLYWCH-type domain-containing protein</fullName>
    </recommendedName>
</protein>
<keyword evidence="1" id="KW-0479">Metal-binding</keyword>
<keyword evidence="2" id="KW-0863">Zinc-finger</keyword>
<dbReference type="InterPro" id="IPR007588">
    <property type="entry name" value="Znf_FLYWCH"/>
</dbReference>
<evidence type="ECO:0000313" key="5">
    <source>
        <dbReference type="EMBL" id="KAG7309913.1"/>
    </source>
</evidence>
<keyword evidence="6" id="KW-1185">Reference proteome</keyword>
<accession>A0ABQ7QXZ7</accession>
<evidence type="ECO:0000256" key="2">
    <source>
        <dbReference type="ARBA" id="ARBA00022771"/>
    </source>
</evidence>
<reference evidence="5 6" key="1">
    <citation type="submission" date="2021-06" db="EMBL/GenBank/DDBJ databases">
        <title>A haploid diamondback moth (Plutella xylostella L.) genome assembly resolves 31 chromosomes and identifies a diamide resistance mutation.</title>
        <authorList>
            <person name="Ward C.M."/>
            <person name="Perry K.D."/>
            <person name="Baker G."/>
            <person name="Powis K."/>
            <person name="Heckel D.G."/>
            <person name="Baxter S.W."/>
        </authorList>
    </citation>
    <scope>NUCLEOTIDE SEQUENCE [LARGE SCALE GENOMIC DNA]</scope>
    <source>
        <strain evidence="5 6">LV</strain>
        <tissue evidence="5">Single pupa</tissue>
    </source>
</reference>
<name>A0ABQ7QXZ7_PLUXY</name>
<dbReference type="EMBL" id="JAHIBW010000006">
    <property type="protein sequence ID" value="KAG7309913.1"/>
    <property type="molecule type" value="Genomic_DNA"/>
</dbReference>
<dbReference type="Gene3D" id="2.20.25.240">
    <property type="match status" value="1"/>
</dbReference>
<organism evidence="5 6">
    <name type="scientific">Plutella xylostella</name>
    <name type="common">Diamondback moth</name>
    <name type="synonym">Plutella maculipennis</name>
    <dbReference type="NCBI Taxonomy" id="51655"/>
    <lineage>
        <taxon>Eukaryota</taxon>
        <taxon>Metazoa</taxon>
        <taxon>Ecdysozoa</taxon>
        <taxon>Arthropoda</taxon>
        <taxon>Hexapoda</taxon>
        <taxon>Insecta</taxon>
        <taxon>Pterygota</taxon>
        <taxon>Neoptera</taxon>
        <taxon>Endopterygota</taxon>
        <taxon>Lepidoptera</taxon>
        <taxon>Glossata</taxon>
        <taxon>Ditrysia</taxon>
        <taxon>Yponomeutoidea</taxon>
        <taxon>Plutellidae</taxon>
        <taxon>Plutella</taxon>
    </lineage>
</organism>
<evidence type="ECO:0000256" key="3">
    <source>
        <dbReference type="ARBA" id="ARBA00022833"/>
    </source>
</evidence>
<feature type="domain" description="FLYWCH-type" evidence="4">
    <location>
        <begin position="3"/>
        <end position="57"/>
    </location>
</feature>
<keyword evidence="3" id="KW-0862">Zinc</keyword>